<accession>A0AA41S0C9</accession>
<sequence>MQSDQRFYHTNVVPPLPYQEAGGGYFNTTSNTPILPTGAMQIRPFNGVELQPFEVCPKNFIIFDQTERRSRIMFNPVLAEKFIYPDFDVQGKDMGTEYSESSYPMKEDTADIDALLSLDYEEEEEEDGEEISTARTLGSSRCSSPESCSTYGSRPSKVRITSSTQKSFTCSSSSSSSTTSERKHHKMKEMIKTLRGIVPGADEMTNAAVLDEAVKYLKCLKVEVKKHGIVNFND</sequence>
<name>A0AA41S0C9_PAPNU</name>
<dbReference type="Gene3D" id="4.10.280.10">
    <property type="entry name" value="Helix-loop-helix DNA-binding domain"/>
    <property type="match status" value="1"/>
</dbReference>
<proteinExistence type="predicted"/>
<feature type="region of interest" description="Disordered" evidence="3">
    <location>
        <begin position="121"/>
        <end position="187"/>
    </location>
</feature>
<feature type="domain" description="BHLH" evidence="4">
    <location>
        <begin position="171"/>
        <end position="220"/>
    </location>
</feature>
<dbReference type="PANTHER" id="PTHR36066:SF11">
    <property type="entry name" value="TRANSCRIPTION FACTOR BHLH144"/>
    <property type="match status" value="1"/>
</dbReference>
<feature type="compositionally biased region" description="Low complexity" evidence="3">
    <location>
        <begin position="161"/>
        <end position="179"/>
    </location>
</feature>
<evidence type="ECO:0000259" key="4">
    <source>
        <dbReference type="PROSITE" id="PS50888"/>
    </source>
</evidence>
<dbReference type="Proteomes" id="UP001177140">
    <property type="component" value="Unassembled WGS sequence"/>
</dbReference>
<feature type="compositionally biased region" description="Low complexity" evidence="3">
    <location>
        <begin position="139"/>
        <end position="149"/>
    </location>
</feature>
<keyword evidence="1" id="KW-0805">Transcription regulation</keyword>
<dbReference type="SMART" id="SM00353">
    <property type="entry name" value="HLH"/>
    <property type="match status" value="1"/>
</dbReference>
<feature type="compositionally biased region" description="Acidic residues" evidence="3">
    <location>
        <begin position="121"/>
        <end position="130"/>
    </location>
</feature>
<reference evidence="5" key="1">
    <citation type="submission" date="2022-03" db="EMBL/GenBank/DDBJ databases">
        <title>A functionally conserved STORR gene fusion in Papaver species that diverged 16.8 million years ago.</title>
        <authorList>
            <person name="Catania T."/>
        </authorList>
    </citation>
    <scope>NUCLEOTIDE SEQUENCE</scope>
    <source>
        <strain evidence="5">S-191538</strain>
    </source>
</reference>
<dbReference type="GO" id="GO:0046983">
    <property type="term" value="F:protein dimerization activity"/>
    <property type="evidence" value="ECO:0007669"/>
    <property type="project" value="InterPro"/>
</dbReference>
<dbReference type="InterPro" id="IPR037546">
    <property type="entry name" value="SAC51-like"/>
</dbReference>
<dbReference type="SUPFAM" id="SSF47459">
    <property type="entry name" value="HLH, helix-loop-helix DNA-binding domain"/>
    <property type="match status" value="1"/>
</dbReference>
<dbReference type="EMBL" id="JAJJMA010103756">
    <property type="protein sequence ID" value="MCL7030624.1"/>
    <property type="molecule type" value="Genomic_DNA"/>
</dbReference>
<keyword evidence="6" id="KW-1185">Reference proteome</keyword>
<dbReference type="PANTHER" id="PTHR36066">
    <property type="entry name" value="TRANSCRIPTION FACTOR BHLH145"/>
    <property type="match status" value="1"/>
</dbReference>
<gene>
    <name evidence="5" type="ORF">MKW94_006197</name>
</gene>
<evidence type="ECO:0000256" key="3">
    <source>
        <dbReference type="SAM" id="MobiDB-lite"/>
    </source>
</evidence>
<dbReference type="AlphaFoldDB" id="A0AA41S0C9"/>
<organism evidence="5 6">
    <name type="scientific">Papaver nudicaule</name>
    <name type="common">Iceland poppy</name>
    <dbReference type="NCBI Taxonomy" id="74823"/>
    <lineage>
        <taxon>Eukaryota</taxon>
        <taxon>Viridiplantae</taxon>
        <taxon>Streptophyta</taxon>
        <taxon>Embryophyta</taxon>
        <taxon>Tracheophyta</taxon>
        <taxon>Spermatophyta</taxon>
        <taxon>Magnoliopsida</taxon>
        <taxon>Ranunculales</taxon>
        <taxon>Papaveraceae</taxon>
        <taxon>Papaveroideae</taxon>
        <taxon>Papaver</taxon>
    </lineage>
</organism>
<evidence type="ECO:0000313" key="5">
    <source>
        <dbReference type="EMBL" id="MCL7030624.1"/>
    </source>
</evidence>
<comment type="caution">
    <text evidence="5">The sequence shown here is derived from an EMBL/GenBank/DDBJ whole genome shotgun (WGS) entry which is preliminary data.</text>
</comment>
<dbReference type="InterPro" id="IPR011598">
    <property type="entry name" value="bHLH_dom"/>
</dbReference>
<evidence type="ECO:0000256" key="2">
    <source>
        <dbReference type="ARBA" id="ARBA00023163"/>
    </source>
</evidence>
<protein>
    <recommendedName>
        <fullName evidence="4">BHLH domain-containing protein</fullName>
    </recommendedName>
</protein>
<evidence type="ECO:0000256" key="1">
    <source>
        <dbReference type="ARBA" id="ARBA00023015"/>
    </source>
</evidence>
<evidence type="ECO:0000313" key="6">
    <source>
        <dbReference type="Proteomes" id="UP001177140"/>
    </source>
</evidence>
<dbReference type="InterPro" id="IPR036638">
    <property type="entry name" value="HLH_DNA-bd_sf"/>
</dbReference>
<dbReference type="PROSITE" id="PS50888">
    <property type="entry name" value="BHLH"/>
    <property type="match status" value="1"/>
</dbReference>
<keyword evidence="2" id="KW-0804">Transcription</keyword>
<dbReference type="Pfam" id="PF23173">
    <property type="entry name" value="bHLH_SAC51"/>
    <property type="match status" value="1"/>
</dbReference>